<evidence type="ECO:0000313" key="2">
    <source>
        <dbReference type="Proteomes" id="UP000235786"/>
    </source>
</evidence>
<sequence length="176" mass="20244">MFCIWSLWIESLHTTADLIFLLHSILALRYLDHTHAAWKATSPHIFKLLNCIVVQHHAGHQYFARELDHYHTFVSPFFRPASVSCLVLDTVLVIQWDELGCYIIFLCYVIARGTIICVGRPLHCGSFPFICSLAIVSDAFERHHDKFLDDIAFALFSLLLRYPGGVAVYGRYPAWF</sequence>
<accession>A0A2J6RN80</accession>
<gene>
    <name evidence="1" type="ORF">L207DRAFT_33777</name>
</gene>
<proteinExistence type="predicted"/>
<dbReference type="EMBL" id="KZ613946">
    <property type="protein sequence ID" value="PMD39957.1"/>
    <property type="molecule type" value="Genomic_DNA"/>
</dbReference>
<dbReference type="Proteomes" id="UP000235786">
    <property type="component" value="Unassembled WGS sequence"/>
</dbReference>
<keyword evidence="2" id="KW-1185">Reference proteome</keyword>
<name>A0A2J6RN80_HYAVF</name>
<reference evidence="1 2" key="1">
    <citation type="submission" date="2016-04" db="EMBL/GenBank/DDBJ databases">
        <title>A degradative enzymes factory behind the ericoid mycorrhizal symbiosis.</title>
        <authorList>
            <consortium name="DOE Joint Genome Institute"/>
            <person name="Martino E."/>
            <person name="Morin E."/>
            <person name="Grelet G."/>
            <person name="Kuo A."/>
            <person name="Kohler A."/>
            <person name="Daghino S."/>
            <person name="Barry K."/>
            <person name="Choi C."/>
            <person name="Cichocki N."/>
            <person name="Clum A."/>
            <person name="Copeland A."/>
            <person name="Hainaut M."/>
            <person name="Haridas S."/>
            <person name="Labutti K."/>
            <person name="Lindquist E."/>
            <person name="Lipzen A."/>
            <person name="Khouja H.-R."/>
            <person name="Murat C."/>
            <person name="Ohm R."/>
            <person name="Olson A."/>
            <person name="Spatafora J."/>
            <person name="Veneault-Fourrey C."/>
            <person name="Henrissat B."/>
            <person name="Grigoriev I."/>
            <person name="Martin F."/>
            <person name="Perotto S."/>
        </authorList>
    </citation>
    <scope>NUCLEOTIDE SEQUENCE [LARGE SCALE GENOMIC DNA]</scope>
    <source>
        <strain evidence="1 2">F</strain>
    </source>
</reference>
<dbReference type="AlphaFoldDB" id="A0A2J6RN80"/>
<protein>
    <submittedName>
        <fullName evidence="1">Uncharacterized protein</fullName>
    </submittedName>
</protein>
<evidence type="ECO:0000313" key="1">
    <source>
        <dbReference type="EMBL" id="PMD39957.1"/>
    </source>
</evidence>
<organism evidence="1 2">
    <name type="scientific">Hyaloscypha variabilis (strain UAMH 11265 / GT02V1 / F)</name>
    <name type="common">Meliniomyces variabilis</name>
    <dbReference type="NCBI Taxonomy" id="1149755"/>
    <lineage>
        <taxon>Eukaryota</taxon>
        <taxon>Fungi</taxon>
        <taxon>Dikarya</taxon>
        <taxon>Ascomycota</taxon>
        <taxon>Pezizomycotina</taxon>
        <taxon>Leotiomycetes</taxon>
        <taxon>Helotiales</taxon>
        <taxon>Hyaloscyphaceae</taxon>
        <taxon>Hyaloscypha</taxon>
        <taxon>Hyaloscypha variabilis</taxon>
    </lineage>
</organism>